<keyword evidence="2" id="KW-1185">Reference proteome</keyword>
<keyword evidence="1" id="KW-0326">Glycosidase</keyword>
<dbReference type="SUPFAM" id="SSF53955">
    <property type="entry name" value="Lysozyme-like"/>
    <property type="match status" value="1"/>
</dbReference>
<evidence type="ECO:0000313" key="1">
    <source>
        <dbReference type="EMBL" id="CAJ96103.1"/>
    </source>
</evidence>
<dbReference type="Gene3D" id="1.10.530.10">
    <property type="match status" value="1"/>
</dbReference>
<dbReference type="KEGG" id="reh:H16_B1313"/>
<accession>Q0K1M1</accession>
<dbReference type="InterPro" id="IPR023346">
    <property type="entry name" value="Lysozyme-like_dom_sf"/>
</dbReference>
<dbReference type="eggNOG" id="COG4678">
    <property type="taxonomic scope" value="Bacteria"/>
</dbReference>
<dbReference type="STRING" id="381666.H16_B1313"/>
<reference evidence="1 2" key="1">
    <citation type="journal article" date="2006" name="Nat. Biotechnol.">
        <title>Genome sequence of the bioplastic-producing 'Knallgas' bacterium Ralstonia eutropha H16.</title>
        <authorList>
            <person name="Pohlmann A."/>
            <person name="Fricke W.F."/>
            <person name="Reinecke F."/>
            <person name="Kusian B."/>
            <person name="Liesegang H."/>
            <person name="Cramm R."/>
            <person name="Eitinger T."/>
            <person name="Ewering C."/>
            <person name="Potter M."/>
            <person name="Schwartz E."/>
            <person name="Strittmatter A."/>
            <person name="Voss I."/>
            <person name="Gottschalk G."/>
            <person name="Steinbuechel A."/>
            <person name="Friedrich B."/>
            <person name="Bowien B."/>
        </authorList>
    </citation>
    <scope>NUCLEOTIDE SEQUENCE [LARGE SCALE GENOMIC DNA]</scope>
    <source>
        <strain evidence="2">ATCC 17699 / DSM 428 / KCTC 22496 / NCIMB 10442 / H16 / Stanier 337</strain>
    </source>
</reference>
<dbReference type="CAZy" id="GH104">
    <property type="family name" value="Glycoside Hydrolase Family 104"/>
</dbReference>
<dbReference type="GO" id="GO:0003796">
    <property type="term" value="F:lysozyme activity"/>
    <property type="evidence" value="ECO:0007669"/>
    <property type="project" value="UniProtKB-EC"/>
</dbReference>
<protein>
    <submittedName>
        <fullName evidence="1">Muramidase (Phage lysozyme)</fullName>
        <ecNumber evidence="1">3.2.1.17</ecNumber>
    </submittedName>
</protein>
<gene>
    <name evidence="1" type="ordered locus">H16_B1313</name>
</gene>
<dbReference type="CDD" id="cd00736">
    <property type="entry name" value="lambda_lys-like"/>
    <property type="match status" value="1"/>
</dbReference>
<dbReference type="AlphaFoldDB" id="Q0K1M1"/>
<name>Q0K1M1_CUPNH</name>
<dbReference type="Proteomes" id="UP000008210">
    <property type="component" value="Chromosome 2"/>
</dbReference>
<sequence length="211" mass="22626">MTRYEFALLALAAVGYVVWRDWQRSEEPGAQSPDFIDQAENLFYDATEGNFFGGTEDTDMGQAQLNRAAFLLTIRTGEGTAGNDGYRMLFGGGKFDSFADHPRQVVTALSNGKPISSSAAGAYQFLRRTWDTLAARLGLTDFSPASQDAAALELIREAGALGDVDAGRFALAVRKVRKIWASMPGAGYGQPEVALERLQAAYQAAGGVVNG</sequence>
<proteinExistence type="predicted"/>
<dbReference type="HOGENOM" id="CLU_1303206_0_0_4"/>
<organism evidence="1 2">
    <name type="scientific">Cupriavidus necator (strain ATCC 17699 / DSM 428 / KCTC 22496 / NCIMB 10442 / H16 / Stanier 337)</name>
    <name type="common">Ralstonia eutropha</name>
    <dbReference type="NCBI Taxonomy" id="381666"/>
    <lineage>
        <taxon>Bacteria</taxon>
        <taxon>Pseudomonadati</taxon>
        <taxon>Pseudomonadota</taxon>
        <taxon>Betaproteobacteria</taxon>
        <taxon>Burkholderiales</taxon>
        <taxon>Burkholderiaceae</taxon>
        <taxon>Cupriavidus</taxon>
    </lineage>
</organism>
<evidence type="ECO:0000313" key="2">
    <source>
        <dbReference type="Proteomes" id="UP000008210"/>
    </source>
</evidence>
<keyword evidence="1" id="KW-0378">Hydrolase</keyword>
<dbReference type="EC" id="3.2.1.17" evidence="1"/>
<dbReference type="EMBL" id="AM260480">
    <property type="protein sequence ID" value="CAJ96103.1"/>
    <property type="molecule type" value="Genomic_DNA"/>
</dbReference>
<dbReference type="RefSeq" id="WP_011617143.1">
    <property type="nucleotide sequence ID" value="NC_008314.1"/>
</dbReference>